<dbReference type="PANTHER" id="PTHR19303">
    <property type="entry name" value="TRANSPOSON"/>
    <property type="match status" value="1"/>
</dbReference>
<dbReference type="InterPro" id="IPR009057">
    <property type="entry name" value="Homeodomain-like_sf"/>
</dbReference>
<dbReference type="InterPro" id="IPR004875">
    <property type="entry name" value="DDE_SF_endonuclease_dom"/>
</dbReference>
<feature type="domain" description="DDE-1" evidence="1">
    <location>
        <begin position="212"/>
        <end position="283"/>
    </location>
</feature>
<dbReference type="PANTHER" id="PTHR19303:SF27">
    <property type="entry name" value="HTH CENPB-TYPE DOMAIN-CONTAINING PROTEIN"/>
    <property type="match status" value="1"/>
</dbReference>
<name>A0AAD1RCK6_PELCU</name>
<keyword evidence="3" id="KW-1185">Reference proteome</keyword>
<dbReference type="InterPro" id="IPR050863">
    <property type="entry name" value="CenT-Element_Derived"/>
</dbReference>
<dbReference type="SUPFAM" id="SSF46689">
    <property type="entry name" value="Homeodomain-like"/>
    <property type="match status" value="1"/>
</dbReference>
<evidence type="ECO:0000259" key="1">
    <source>
        <dbReference type="Pfam" id="PF03184"/>
    </source>
</evidence>
<dbReference type="GO" id="GO:0005634">
    <property type="term" value="C:nucleus"/>
    <property type="evidence" value="ECO:0007669"/>
    <property type="project" value="TreeGrafter"/>
</dbReference>
<dbReference type="EMBL" id="OW240913">
    <property type="protein sequence ID" value="CAH2248484.1"/>
    <property type="molecule type" value="Genomic_DNA"/>
</dbReference>
<organism evidence="2 3">
    <name type="scientific">Pelobates cultripes</name>
    <name type="common">Western spadefoot toad</name>
    <dbReference type="NCBI Taxonomy" id="61616"/>
    <lineage>
        <taxon>Eukaryota</taxon>
        <taxon>Metazoa</taxon>
        <taxon>Chordata</taxon>
        <taxon>Craniata</taxon>
        <taxon>Vertebrata</taxon>
        <taxon>Euteleostomi</taxon>
        <taxon>Amphibia</taxon>
        <taxon>Batrachia</taxon>
        <taxon>Anura</taxon>
        <taxon>Pelobatoidea</taxon>
        <taxon>Pelobatidae</taxon>
        <taxon>Pelobates</taxon>
    </lineage>
</organism>
<sequence length="359" mass="40499">MAPKEAAEAGKRKKEMILLKVKKEIIRKHEGRMRLTDLAKEYGRSASTIATILNMKEKITVEKLLLLWIEEKQHAGDTVSKAIICKNAKALHADLLDQQPEMLLGDPASAASLGAMTPETLADAEGFNASRGWFETRSGIHIVVRHGKAVSFNVAGAEKFATEFLEVIVSEGYLTQQVFNCDKTGLFWKRMPKRTFVTEEETSLLPGHKPLKDRLTLMFCANASGTFKVKPLLVYSSENLRAFKKHKVNKEQLSVLWWSNPNPWITRLLFVHWVNMVFGPAVKHYLVDNNLPLKAARLCCLWTMLRLILQDLRKTCWRTLTSSQSCSFCLTPPTTPVNGPEGHLQFQTTLHKGAFPVML</sequence>
<evidence type="ECO:0000313" key="2">
    <source>
        <dbReference type="EMBL" id="CAH2248484.1"/>
    </source>
</evidence>
<proteinExistence type="predicted"/>
<dbReference type="GO" id="GO:0003677">
    <property type="term" value="F:DNA binding"/>
    <property type="evidence" value="ECO:0007669"/>
    <property type="project" value="TreeGrafter"/>
</dbReference>
<reference evidence="2" key="1">
    <citation type="submission" date="2022-03" db="EMBL/GenBank/DDBJ databases">
        <authorList>
            <person name="Alioto T."/>
            <person name="Alioto T."/>
            <person name="Gomez Garrido J."/>
        </authorList>
    </citation>
    <scope>NUCLEOTIDE SEQUENCE</scope>
</reference>
<accession>A0AAD1RCK6</accession>
<dbReference type="AlphaFoldDB" id="A0AAD1RCK6"/>
<evidence type="ECO:0000313" key="3">
    <source>
        <dbReference type="Proteomes" id="UP001295444"/>
    </source>
</evidence>
<dbReference type="Proteomes" id="UP001295444">
    <property type="component" value="Chromosome 02"/>
</dbReference>
<protein>
    <submittedName>
        <fullName evidence="2">Tigger transposable element-derived 1-like</fullName>
    </submittedName>
</protein>
<gene>
    <name evidence="2" type="ORF">PECUL_23A006640</name>
</gene>
<dbReference type="Gene3D" id="1.10.10.60">
    <property type="entry name" value="Homeodomain-like"/>
    <property type="match status" value="2"/>
</dbReference>
<dbReference type="Pfam" id="PF03184">
    <property type="entry name" value="DDE_1"/>
    <property type="match status" value="1"/>
</dbReference>